<dbReference type="Proteomes" id="UP000324222">
    <property type="component" value="Unassembled WGS sequence"/>
</dbReference>
<gene>
    <name evidence="1" type="ORF">E2C01_004384</name>
</gene>
<evidence type="ECO:0000313" key="2">
    <source>
        <dbReference type="Proteomes" id="UP000324222"/>
    </source>
</evidence>
<reference evidence="1 2" key="1">
    <citation type="submission" date="2019-05" db="EMBL/GenBank/DDBJ databases">
        <title>Another draft genome of Portunus trituberculatus and its Hox gene families provides insights of decapod evolution.</title>
        <authorList>
            <person name="Jeong J.-H."/>
            <person name="Song I."/>
            <person name="Kim S."/>
            <person name="Choi T."/>
            <person name="Kim D."/>
            <person name="Ryu S."/>
            <person name="Kim W."/>
        </authorList>
    </citation>
    <scope>NUCLEOTIDE SEQUENCE [LARGE SCALE GENOMIC DNA]</scope>
    <source>
        <tissue evidence="1">Muscle</tissue>
    </source>
</reference>
<protein>
    <submittedName>
        <fullName evidence="1">Uncharacterized protein</fullName>
    </submittedName>
</protein>
<keyword evidence="2" id="KW-1185">Reference proteome</keyword>
<evidence type="ECO:0000313" key="1">
    <source>
        <dbReference type="EMBL" id="MPC11712.1"/>
    </source>
</evidence>
<dbReference type="AlphaFoldDB" id="A0A5B7CPU3"/>
<comment type="caution">
    <text evidence="1">The sequence shown here is derived from an EMBL/GenBank/DDBJ whole genome shotgun (WGS) entry which is preliminary data.</text>
</comment>
<organism evidence="1 2">
    <name type="scientific">Portunus trituberculatus</name>
    <name type="common">Swimming crab</name>
    <name type="synonym">Neptunus trituberculatus</name>
    <dbReference type="NCBI Taxonomy" id="210409"/>
    <lineage>
        <taxon>Eukaryota</taxon>
        <taxon>Metazoa</taxon>
        <taxon>Ecdysozoa</taxon>
        <taxon>Arthropoda</taxon>
        <taxon>Crustacea</taxon>
        <taxon>Multicrustacea</taxon>
        <taxon>Malacostraca</taxon>
        <taxon>Eumalacostraca</taxon>
        <taxon>Eucarida</taxon>
        <taxon>Decapoda</taxon>
        <taxon>Pleocyemata</taxon>
        <taxon>Brachyura</taxon>
        <taxon>Eubrachyura</taxon>
        <taxon>Portunoidea</taxon>
        <taxon>Portunidae</taxon>
        <taxon>Portuninae</taxon>
        <taxon>Portunus</taxon>
    </lineage>
</organism>
<sequence>MFQCGAGWSCNMLGVWEDGDLGMGGGEALREPQETPAMYGIAGAHFIAGEYSNVVLVLLLNGQ</sequence>
<accession>A0A5B7CPU3</accession>
<proteinExistence type="predicted"/>
<dbReference type="EMBL" id="VSRR010000177">
    <property type="protein sequence ID" value="MPC11712.1"/>
    <property type="molecule type" value="Genomic_DNA"/>
</dbReference>
<name>A0A5B7CPU3_PORTR</name>